<accession>A0A0R1Q4J8</accession>
<dbReference type="AlphaFoldDB" id="A0A0R1Q4J8"/>
<evidence type="ECO:0000313" key="3">
    <source>
        <dbReference type="Proteomes" id="UP000051790"/>
    </source>
</evidence>
<reference evidence="2 3" key="1">
    <citation type="journal article" date="2015" name="Genome Announc.">
        <title>Expanding the biotechnology potential of lactobacilli through comparative genomics of 213 strains and associated genera.</title>
        <authorList>
            <person name="Sun Z."/>
            <person name="Harris H.M."/>
            <person name="McCann A."/>
            <person name="Guo C."/>
            <person name="Argimon S."/>
            <person name="Zhang W."/>
            <person name="Yang X."/>
            <person name="Jeffery I.B."/>
            <person name="Cooney J.C."/>
            <person name="Kagawa T.F."/>
            <person name="Liu W."/>
            <person name="Song Y."/>
            <person name="Salvetti E."/>
            <person name="Wrobel A."/>
            <person name="Rasinkangas P."/>
            <person name="Parkhill J."/>
            <person name="Rea M.C."/>
            <person name="O'Sullivan O."/>
            <person name="Ritari J."/>
            <person name="Douillard F.P."/>
            <person name="Paul Ross R."/>
            <person name="Yang R."/>
            <person name="Briner A.E."/>
            <person name="Felis G.E."/>
            <person name="de Vos W.M."/>
            <person name="Barrangou R."/>
            <person name="Klaenhammer T.R."/>
            <person name="Caufield P.W."/>
            <person name="Cui Y."/>
            <person name="Zhang H."/>
            <person name="O'Toole P.W."/>
        </authorList>
    </citation>
    <scope>NUCLEOTIDE SEQUENCE [LARGE SCALE GENOMIC DNA]</scope>
    <source>
        <strain evidence="2 3">DSM 13343</strain>
    </source>
</reference>
<dbReference type="InterPro" id="IPR027417">
    <property type="entry name" value="P-loop_NTPase"/>
</dbReference>
<name>A0A0R1Q4J8_9LACO</name>
<gene>
    <name evidence="2" type="ORF">FD01_GL002591</name>
</gene>
<dbReference type="RefSeq" id="WP_054719880.1">
    <property type="nucleotide sequence ID" value="NZ_AZEU01000300.1"/>
</dbReference>
<dbReference type="OrthoDB" id="9815116at2"/>
<evidence type="ECO:0000313" key="2">
    <source>
        <dbReference type="EMBL" id="KRL39324.1"/>
    </source>
</evidence>
<dbReference type="InterPro" id="IPR050678">
    <property type="entry name" value="DNA_Partitioning_ATPase"/>
</dbReference>
<organism evidence="2 3">
    <name type="scientific">Lacticaseibacillus manihotivorans DSM 13343 = JCM 12514</name>
    <dbReference type="NCBI Taxonomy" id="1423769"/>
    <lineage>
        <taxon>Bacteria</taxon>
        <taxon>Bacillati</taxon>
        <taxon>Bacillota</taxon>
        <taxon>Bacilli</taxon>
        <taxon>Lactobacillales</taxon>
        <taxon>Lactobacillaceae</taxon>
        <taxon>Lacticaseibacillus</taxon>
    </lineage>
</organism>
<dbReference type="EMBL" id="AZEU01000300">
    <property type="protein sequence ID" value="KRL39324.1"/>
    <property type="molecule type" value="Genomic_DNA"/>
</dbReference>
<evidence type="ECO:0000259" key="1">
    <source>
        <dbReference type="Pfam" id="PF13614"/>
    </source>
</evidence>
<dbReference type="PATRIC" id="fig|1423769.4.peg.2796"/>
<sequence>MTCKTLLHFNFKGGVGKTTLSVMDTYLLGELGHKVLLIDLDPQANATEIMRTTYNVKTEPNVDLFNGLLKLDLTHSIIELTDNVSMIPADWSLSLWPGKVEKIRNHDRMLILKTLIEQFKSQFEYIIIDVPPTLSIFTNNAILASDYVSLVLQTQKQAYTSVLKTAQYMYQLKNDYHATFDVSGVILYLVKRDAKVDREITKAATESFGDAVFINRIWQQERVKLFSNAGIKDEDYWDKKAISMYTMVLKEELHRIEEIENG</sequence>
<comment type="caution">
    <text evidence="2">The sequence shown here is derived from an EMBL/GenBank/DDBJ whole genome shotgun (WGS) entry which is preliminary data.</text>
</comment>
<protein>
    <submittedName>
        <fullName evidence="2">ATPase involved in chromosome partitioning</fullName>
    </submittedName>
</protein>
<dbReference type="Pfam" id="PF13614">
    <property type="entry name" value="AAA_31"/>
    <property type="match status" value="1"/>
</dbReference>
<dbReference type="Gene3D" id="3.40.50.300">
    <property type="entry name" value="P-loop containing nucleotide triphosphate hydrolases"/>
    <property type="match status" value="1"/>
</dbReference>
<dbReference type="PANTHER" id="PTHR13696">
    <property type="entry name" value="P-LOOP CONTAINING NUCLEOSIDE TRIPHOSPHATE HYDROLASE"/>
    <property type="match status" value="1"/>
</dbReference>
<keyword evidence="3" id="KW-1185">Reference proteome</keyword>
<dbReference type="PANTHER" id="PTHR13696:SF99">
    <property type="entry name" value="COBYRINIC ACID AC-DIAMIDE SYNTHASE"/>
    <property type="match status" value="1"/>
</dbReference>
<dbReference type="SUPFAM" id="SSF52540">
    <property type="entry name" value="P-loop containing nucleoside triphosphate hydrolases"/>
    <property type="match status" value="1"/>
</dbReference>
<dbReference type="InterPro" id="IPR025669">
    <property type="entry name" value="AAA_dom"/>
</dbReference>
<proteinExistence type="predicted"/>
<dbReference type="Proteomes" id="UP000051790">
    <property type="component" value="Unassembled WGS sequence"/>
</dbReference>
<dbReference type="CDD" id="cd02042">
    <property type="entry name" value="ParAB_family"/>
    <property type="match status" value="1"/>
</dbReference>
<feature type="domain" description="AAA" evidence="1">
    <location>
        <begin position="8"/>
        <end position="176"/>
    </location>
</feature>